<dbReference type="PANTHER" id="PTHR38847:SF1">
    <property type="entry name" value="PSEUDOURIDINE SYNTHASE RSUA_RLUA-LIKE DOMAIN-CONTAINING PROTEIN"/>
    <property type="match status" value="1"/>
</dbReference>
<dbReference type="InterPro" id="IPR025649">
    <property type="entry name" value="DUF4360"/>
</dbReference>
<keyword evidence="3" id="KW-1185">Reference proteome</keyword>
<evidence type="ECO:0000313" key="3">
    <source>
        <dbReference type="Proteomes" id="UP000432015"/>
    </source>
</evidence>
<feature type="chain" id="PRO_5029689309" evidence="1">
    <location>
        <begin position="25"/>
        <end position="212"/>
    </location>
</feature>
<dbReference type="AlphaFoldDB" id="A0A7K1KVV3"/>
<evidence type="ECO:0000313" key="2">
    <source>
        <dbReference type="EMBL" id="MUN36086.1"/>
    </source>
</evidence>
<reference evidence="2 3" key="1">
    <citation type="submission" date="2019-11" db="EMBL/GenBank/DDBJ databases">
        <authorList>
            <person name="Cao P."/>
        </authorList>
    </citation>
    <scope>NUCLEOTIDE SEQUENCE [LARGE SCALE GENOMIC DNA]</scope>
    <source>
        <strain evidence="2 3">NEAU-AAG5</strain>
    </source>
</reference>
<evidence type="ECO:0000256" key="1">
    <source>
        <dbReference type="SAM" id="SignalP"/>
    </source>
</evidence>
<sequence>MRKGIVVSAVAVAATAAAVTPAVAAPRPANGPSGVTIEVAMLNGSGCPVGTTAVALSEDRNAFTITYSDYLAQAGGSANPVDGRRNCLISLRVHVPQGFTYAISSVDYRGFAHLQGGAGATLAAGYYFQGHPRTERVAHDLWGAFDNNWQFTDQSPLDQLVWQPCGEARNLNINSELRADVGSSAPDKVSFIAMDSTDGSIKSTYHVAWKRC</sequence>
<accession>A0A7K1KVV3</accession>
<gene>
    <name evidence="2" type="ORF">GNZ18_05660</name>
</gene>
<dbReference type="Pfam" id="PF14273">
    <property type="entry name" value="DUF4360"/>
    <property type="match status" value="1"/>
</dbReference>
<name>A0A7K1KVV3_9ACTN</name>
<comment type="caution">
    <text evidence="2">The sequence shown here is derived from an EMBL/GenBank/DDBJ whole genome shotgun (WGS) entry which is preliminary data.</text>
</comment>
<feature type="signal peptide" evidence="1">
    <location>
        <begin position="1"/>
        <end position="24"/>
    </location>
</feature>
<dbReference type="Proteomes" id="UP000432015">
    <property type="component" value="Unassembled WGS sequence"/>
</dbReference>
<dbReference type="PANTHER" id="PTHR38847">
    <property type="match status" value="1"/>
</dbReference>
<dbReference type="RefSeq" id="WP_156215030.1">
    <property type="nucleotide sequence ID" value="NZ_WOFH01000002.1"/>
</dbReference>
<organism evidence="2 3">
    <name type="scientific">Actinomadura litoris</name>
    <dbReference type="NCBI Taxonomy" id="2678616"/>
    <lineage>
        <taxon>Bacteria</taxon>
        <taxon>Bacillati</taxon>
        <taxon>Actinomycetota</taxon>
        <taxon>Actinomycetes</taxon>
        <taxon>Streptosporangiales</taxon>
        <taxon>Thermomonosporaceae</taxon>
        <taxon>Actinomadura</taxon>
    </lineage>
</organism>
<protein>
    <submittedName>
        <fullName evidence="2">DUF4360 domain-containing protein</fullName>
    </submittedName>
</protein>
<dbReference type="EMBL" id="WOFH01000002">
    <property type="protein sequence ID" value="MUN36086.1"/>
    <property type="molecule type" value="Genomic_DNA"/>
</dbReference>
<keyword evidence="1" id="KW-0732">Signal</keyword>
<proteinExistence type="predicted"/>